<dbReference type="AlphaFoldDB" id="A0A165HL42"/>
<name>A0A165HL42_XYLHT</name>
<keyword evidence="1" id="KW-0812">Transmembrane</keyword>
<dbReference type="InParanoid" id="A0A165HL42"/>
<feature type="transmembrane region" description="Helical" evidence="1">
    <location>
        <begin position="12"/>
        <end position="37"/>
    </location>
</feature>
<keyword evidence="3" id="KW-1185">Reference proteome</keyword>
<gene>
    <name evidence="2" type="ORF">L228DRAFT_122236</name>
</gene>
<reference evidence="2 3" key="1">
    <citation type="journal article" date="2016" name="Fungal Biol.">
        <title>The genome of Xylona heveae provides a window into fungal endophytism.</title>
        <authorList>
            <person name="Gazis R."/>
            <person name="Kuo A."/>
            <person name="Riley R."/>
            <person name="LaButti K."/>
            <person name="Lipzen A."/>
            <person name="Lin J."/>
            <person name="Amirebrahimi M."/>
            <person name="Hesse C.N."/>
            <person name="Spatafora J.W."/>
            <person name="Henrissat B."/>
            <person name="Hainaut M."/>
            <person name="Grigoriev I.V."/>
            <person name="Hibbett D.S."/>
        </authorList>
    </citation>
    <scope>NUCLEOTIDE SEQUENCE [LARGE SCALE GENOMIC DNA]</scope>
    <source>
        <strain evidence="2 3">TC161</strain>
    </source>
</reference>
<evidence type="ECO:0000256" key="1">
    <source>
        <dbReference type="SAM" id="Phobius"/>
    </source>
</evidence>
<organism evidence="2 3">
    <name type="scientific">Xylona heveae (strain CBS 132557 / TC161)</name>
    <dbReference type="NCBI Taxonomy" id="1328760"/>
    <lineage>
        <taxon>Eukaryota</taxon>
        <taxon>Fungi</taxon>
        <taxon>Dikarya</taxon>
        <taxon>Ascomycota</taxon>
        <taxon>Pezizomycotina</taxon>
        <taxon>Xylonomycetes</taxon>
        <taxon>Xylonales</taxon>
        <taxon>Xylonaceae</taxon>
        <taxon>Xylona</taxon>
    </lineage>
</organism>
<proteinExistence type="predicted"/>
<keyword evidence="1" id="KW-0472">Membrane</keyword>
<dbReference type="RefSeq" id="XP_018189233.1">
    <property type="nucleotide sequence ID" value="XM_018329004.1"/>
</dbReference>
<accession>A0A165HL42</accession>
<keyword evidence="1" id="KW-1133">Transmembrane helix</keyword>
<dbReference type="Proteomes" id="UP000076632">
    <property type="component" value="Unassembled WGS sequence"/>
</dbReference>
<evidence type="ECO:0000313" key="2">
    <source>
        <dbReference type="EMBL" id="KZF23678.1"/>
    </source>
</evidence>
<sequence length="75" mass="8984">MKKNFVPIPRTAVLYFEIYDALYMLLLDLIFPCPFILPLDMDLQHMLLLLLLHLQYRKEKVYPCDRRSAQLVLCL</sequence>
<protein>
    <submittedName>
        <fullName evidence="2">Uncharacterized protein</fullName>
    </submittedName>
</protein>
<dbReference type="EMBL" id="KV407457">
    <property type="protein sequence ID" value="KZF23678.1"/>
    <property type="molecule type" value="Genomic_DNA"/>
</dbReference>
<evidence type="ECO:0000313" key="3">
    <source>
        <dbReference type="Proteomes" id="UP000076632"/>
    </source>
</evidence>
<dbReference type="GeneID" id="28894141"/>